<reference evidence="1 2" key="1">
    <citation type="journal article" date="2016" name="Nat. Commun.">
        <title>Thousands of microbial genomes shed light on interconnected biogeochemical processes in an aquifer system.</title>
        <authorList>
            <person name="Anantharaman K."/>
            <person name="Brown C.T."/>
            <person name="Hug L.A."/>
            <person name="Sharon I."/>
            <person name="Castelle C.J."/>
            <person name="Probst A.J."/>
            <person name="Thomas B.C."/>
            <person name="Singh A."/>
            <person name="Wilkins M.J."/>
            <person name="Karaoz U."/>
            <person name="Brodie E.L."/>
            <person name="Williams K.H."/>
            <person name="Hubbard S.S."/>
            <person name="Banfield J.F."/>
        </authorList>
    </citation>
    <scope>NUCLEOTIDE SEQUENCE [LARGE SCALE GENOMIC DNA]</scope>
</reference>
<dbReference type="EMBL" id="MEUJ01000008">
    <property type="protein sequence ID" value="OGC39517.1"/>
    <property type="molecule type" value="Genomic_DNA"/>
</dbReference>
<gene>
    <name evidence="1" type="ORF">A2438_08175</name>
</gene>
<sequence>MGVETSGAQSTEQAIGQWLDSSMNSITDNMVEVTKQDGQTDVSIGGANSADKTISGKSLSADDKAAIEKAAKRDGGGTGLYTKTHKGEWVGTHTMEGMLVTAKANQELTNATNILSKTIEEDSKLKTVLQRKVDQLG</sequence>
<organism evidence="1 2">
    <name type="scientific">candidate division WOR-1 bacterium RIFOXYC2_FULL_46_14</name>
    <dbReference type="NCBI Taxonomy" id="1802587"/>
    <lineage>
        <taxon>Bacteria</taxon>
        <taxon>Bacillati</taxon>
        <taxon>Saganbacteria</taxon>
    </lineage>
</organism>
<dbReference type="AlphaFoldDB" id="A0A1F4U3T4"/>
<comment type="caution">
    <text evidence="1">The sequence shown here is derived from an EMBL/GenBank/DDBJ whole genome shotgun (WGS) entry which is preliminary data.</text>
</comment>
<name>A0A1F4U3T4_UNCSA</name>
<dbReference type="Proteomes" id="UP000179242">
    <property type="component" value="Unassembled WGS sequence"/>
</dbReference>
<protein>
    <submittedName>
        <fullName evidence="1">Uncharacterized protein</fullName>
    </submittedName>
</protein>
<evidence type="ECO:0000313" key="1">
    <source>
        <dbReference type="EMBL" id="OGC39517.1"/>
    </source>
</evidence>
<accession>A0A1F4U3T4</accession>
<evidence type="ECO:0000313" key="2">
    <source>
        <dbReference type="Proteomes" id="UP000179242"/>
    </source>
</evidence>
<proteinExistence type="predicted"/>